<dbReference type="KEGG" id="haby:HLVA_19430"/>
<accession>A0AAU9DKD4</accession>
<feature type="chain" id="PRO_5043414854" evidence="1">
    <location>
        <begin position="21"/>
        <end position="298"/>
    </location>
</feature>
<name>A0AAU9DKD4_9FUSO</name>
<dbReference type="AlphaFoldDB" id="A0AAU9DKD4"/>
<dbReference type="GO" id="GO:0043190">
    <property type="term" value="C:ATP-binding cassette (ABC) transporter complex"/>
    <property type="evidence" value="ECO:0007669"/>
    <property type="project" value="InterPro"/>
</dbReference>
<evidence type="ECO:0000313" key="3">
    <source>
        <dbReference type="EMBL" id="BDU51374.1"/>
    </source>
</evidence>
<organism evidence="3 4">
    <name type="scientific">Haliovirga abyssi</name>
    <dbReference type="NCBI Taxonomy" id="2996794"/>
    <lineage>
        <taxon>Bacteria</taxon>
        <taxon>Fusobacteriati</taxon>
        <taxon>Fusobacteriota</taxon>
        <taxon>Fusobacteriia</taxon>
        <taxon>Fusobacteriales</taxon>
        <taxon>Haliovirgaceae</taxon>
        <taxon>Haliovirga</taxon>
    </lineage>
</organism>
<reference evidence="3 4" key="1">
    <citation type="submission" date="2022-11" db="EMBL/GenBank/DDBJ databases">
        <title>Haliovirga abyssi gen. nov., sp. nov., a mesophilic fermentative bacterium isolated from the Iheya North hydrothermal field and the proposal of Haliovirgaceae fam. nov.</title>
        <authorList>
            <person name="Miyazaki U."/>
            <person name="Tame A."/>
            <person name="Miyazaki J."/>
            <person name="Takai K."/>
            <person name="Sawayama S."/>
            <person name="Kitajima M."/>
            <person name="Okamoto A."/>
            <person name="Nakagawa S."/>
        </authorList>
    </citation>
    <scope>NUCLEOTIDE SEQUENCE [LARGE SCALE GENOMIC DNA]</scope>
    <source>
        <strain evidence="3 4">IC12</strain>
    </source>
</reference>
<keyword evidence="1" id="KW-0732">Signal</keyword>
<dbReference type="GO" id="GO:0022857">
    <property type="term" value="F:transmembrane transporter activity"/>
    <property type="evidence" value="ECO:0007669"/>
    <property type="project" value="InterPro"/>
</dbReference>
<sequence>MKRVLGIFILTAIISTSAFAGFFTGFFNKKEVIRIGHKNFTEQRLLGRMLSVLIEKNTKYKTKVSEFGGTMLINQALKSSQIDISAEYTGTGYMFLLKAHGLKDPKKIYQYVRDESAKQGITWLLPLGFNNTYAFGLTQELAKKYNLEKLSDLNGVAEKLKIGALGDFFSREDGMPGITKTYGFSFKKEVVLDTGLKYIAVKNGQIDVAVVYSTDGMLKKYDLKVLKDDKNFFPPYDAVPRMKTEFANSHPKIVEELKKLGGAFTDEDFQKYNYQIDVLELPEKKVAEDALREKGLIK</sequence>
<feature type="domain" description="ABC-type glycine betaine transport system substrate-binding" evidence="2">
    <location>
        <begin position="33"/>
        <end position="292"/>
    </location>
</feature>
<dbReference type="CDD" id="cd13528">
    <property type="entry name" value="PBP2_osmoprotectants"/>
    <property type="match status" value="1"/>
</dbReference>
<evidence type="ECO:0000313" key="4">
    <source>
        <dbReference type="Proteomes" id="UP001321582"/>
    </source>
</evidence>
<feature type="signal peptide" evidence="1">
    <location>
        <begin position="1"/>
        <end position="20"/>
    </location>
</feature>
<dbReference type="SUPFAM" id="SSF53850">
    <property type="entry name" value="Periplasmic binding protein-like II"/>
    <property type="match status" value="1"/>
</dbReference>
<proteinExistence type="predicted"/>
<evidence type="ECO:0000259" key="2">
    <source>
        <dbReference type="Pfam" id="PF04069"/>
    </source>
</evidence>
<dbReference type="EMBL" id="AP027059">
    <property type="protein sequence ID" value="BDU51374.1"/>
    <property type="molecule type" value="Genomic_DNA"/>
</dbReference>
<dbReference type="RefSeq" id="WP_307904263.1">
    <property type="nucleotide sequence ID" value="NZ_AP027059.1"/>
</dbReference>
<dbReference type="Gene3D" id="3.40.190.10">
    <property type="entry name" value="Periplasmic binding protein-like II"/>
    <property type="match status" value="1"/>
</dbReference>
<dbReference type="Proteomes" id="UP001321582">
    <property type="component" value="Chromosome"/>
</dbReference>
<dbReference type="Gene3D" id="3.40.190.120">
    <property type="entry name" value="Osmoprotection protein (prox), domain 2"/>
    <property type="match status" value="1"/>
</dbReference>
<gene>
    <name evidence="3" type="ORF">HLVA_19430</name>
</gene>
<dbReference type="Pfam" id="PF04069">
    <property type="entry name" value="OpuAC"/>
    <property type="match status" value="1"/>
</dbReference>
<evidence type="ECO:0000256" key="1">
    <source>
        <dbReference type="SAM" id="SignalP"/>
    </source>
</evidence>
<protein>
    <submittedName>
        <fullName evidence="3">Glycine/betaine ABC transporter substrate-binding protein</fullName>
    </submittedName>
</protein>
<keyword evidence="4" id="KW-1185">Reference proteome</keyword>
<dbReference type="InterPro" id="IPR007210">
    <property type="entry name" value="ABC_Gly_betaine_transp_sub-bd"/>
</dbReference>